<gene>
    <name evidence="2" type="ORF">PoB_003733400</name>
</gene>
<dbReference type="Proteomes" id="UP000735302">
    <property type="component" value="Unassembled WGS sequence"/>
</dbReference>
<evidence type="ECO:0000256" key="1">
    <source>
        <dbReference type="SAM" id="MobiDB-lite"/>
    </source>
</evidence>
<reference evidence="2 3" key="1">
    <citation type="journal article" date="2021" name="Elife">
        <title>Chloroplast acquisition without the gene transfer in kleptoplastic sea slugs, Plakobranchus ocellatus.</title>
        <authorList>
            <person name="Maeda T."/>
            <person name="Takahashi S."/>
            <person name="Yoshida T."/>
            <person name="Shimamura S."/>
            <person name="Takaki Y."/>
            <person name="Nagai Y."/>
            <person name="Toyoda A."/>
            <person name="Suzuki Y."/>
            <person name="Arimoto A."/>
            <person name="Ishii H."/>
            <person name="Satoh N."/>
            <person name="Nishiyama T."/>
            <person name="Hasebe M."/>
            <person name="Maruyama T."/>
            <person name="Minagawa J."/>
            <person name="Obokata J."/>
            <person name="Shigenobu S."/>
        </authorList>
    </citation>
    <scope>NUCLEOTIDE SEQUENCE [LARGE SCALE GENOMIC DNA]</scope>
</reference>
<dbReference type="EMBL" id="BLXT01004211">
    <property type="protein sequence ID" value="GFO10829.1"/>
    <property type="molecule type" value="Genomic_DNA"/>
</dbReference>
<evidence type="ECO:0000313" key="3">
    <source>
        <dbReference type="Proteomes" id="UP000735302"/>
    </source>
</evidence>
<evidence type="ECO:0000313" key="2">
    <source>
        <dbReference type="EMBL" id="GFO10829.1"/>
    </source>
</evidence>
<accession>A0AAV4AXH2</accession>
<dbReference type="AlphaFoldDB" id="A0AAV4AXH2"/>
<protein>
    <submittedName>
        <fullName evidence="2">UDP-glucuronosyltransferase 2a1-like</fullName>
    </submittedName>
</protein>
<keyword evidence="3" id="KW-1185">Reference proteome</keyword>
<comment type="caution">
    <text evidence="2">The sequence shown here is derived from an EMBL/GenBank/DDBJ whole genome shotgun (WGS) entry which is preliminary data.</text>
</comment>
<feature type="compositionally biased region" description="Polar residues" evidence="1">
    <location>
        <begin position="154"/>
        <end position="163"/>
    </location>
</feature>
<feature type="region of interest" description="Disordered" evidence="1">
    <location>
        <begin position="143"/>
        <end position="163"/>
    </location>
</feature>
<proteinExistence type="predicted"/>
<sequence>MRDSLLRVQGPLLAYGLSGGQAAEDHIVGDRLYGAKQAQLSDRCLDYTYMLISILLCACESRTLAVDNERRIKTAELRCFRKLLKISHKEHISNAEARKRIRRTIGPYTDFLTLVKRRKLNWYGHITRSSSHAKAIVQDMVDEGEADKDKEQGKTSVNRQTWK</sequence>
<name>A0AAV4AXH2_9GAST</name>
<organism evidence="2 3">
    <name type="scientific">Plakobranchus ocellatus</name>
    <dbReference type="NCBI Taxonomy" id="259542"/>
    <lineage>
        <taxon>Eukaryota</taxon>
        <taxon>Metazoa</taxon>
        <taxon>Spiralia</taxon>
        <taxon>Lophotrochozoa</taxon>
        <taxon>Mollusca</taxon>
        <taxon>Gastropoda</taxon>
        <taxon>Heterobranchia</taxon>
        <taxon>Euthyneura</taxon>
        <taxon>Panpulmonata</taxon>
        <taxon>Sacoglossa</taxon>
        <taxon>Placobranchoidea</taxon>
        <taxon>Plakobranchidae</taxon>
        <taxon>Plakobranchus</taxon>
    </lineage>
</organism>